<comment type="caution">
    <text evidence="14">The sequence shown here is derived from an EMBL/GenBank/DDBJ whole genome shotgun (WGS) entry which is preliminary data.</text>
</comment>
<evidence type="ECO:0000256" key="8">
    <source>
        <dbReference type="ARBA" id="ARBA00023053"/>
    </source>
</evidence>
<evidence type="ECO:0000313" key="15">
    <source>
        <dbReference type="Proteomes" id="UP000251889"/>
    </source>
</evidence>
<feature type="transmembrane region" description="Helical" evidence="12">
    <location>
        <begin position="232"/>
        <end position="249"/>
    </location>
</feature>
<evidence type="ECO:0000256" key="4">
    <source>
        <dbReference type="ARBA" id="ARBA00022449"/>
    </source>
</evidence>
<dbReference type="InterPro" id="IPR006153">
    <property type="entry name" value="Cation/H_exchanger_TM"/>
</dbReference>
<dbReference type="Pfam" id="PF00999">
    <property type="entry name" value="Na_H_Exchanger"/>
    <property type="match status" value="1"/>
</dbReference>
<feature type="transmembrane region" description="Helical" evidence="12">
    <location>
        <begin position="171"/>
        <end position="188"/>
    </location>
</feature>
<dbReference type="InterPro" id="IPR018422">
    <property type="entry name" value="Cation/H_exchanger_CPA1"/>
</dbReference>
<dbReference type="Gene3D" id="6.10.140.1330">
    <property type="match status" value="1"/>
</dbReference>
<dbReference type="PANTHER" id="PTHR10110:SF195">
    <property type="entry name" value="NA(+)_H(+) ANTIPORTER NHAS2"/>
    <property type="match status" value="1"/>
</dbReference>
<proteinExistence type="inferred from homology"/>
<keyword evidence="9" id="KW-0406">Ion transport</keyword>
<feature type="transmembrane region" description="Helical" evidence="12">
    <location>
        <begin position="200"/>
        <end position="220"/>
    </location>
</feature>
<dbReference type="RefSeq" id="WP_112747346.1">
    <property type="nucleotide sequence ID" value="NZ_QMFY01000006.1"/>
</dbReference>
<keyword evidence="11" id="KW-0739">Sodium transport</keyword>
<evidence type="ECO:0000313" key="14">
    <source>
        <dbReference type="EMBL" id="RAW00546.1"/>
    </source>
</evidence>
<evidence type="ECO:0000256" key="9">
    <source>
        <dbReference type="ARBA" id="ARBA00023065"/>
    </source>
</evidence>
<dbReference type="EMBL" id="QMFY01000006">
    <property type="protein sequence ID" value="RAW00546.1"/>
    <property type="molecule type" value="Genomic_DNA"/>
</dbReference>
<evidence type="ECO:0000256" key="2">
    <source>
        <dbReference type="ARBA" id="ARBA00007367"/>
    </source>
</evidence>
<accession>A0A364Y328</accession>
<feature type="transmembrane region" description="Helical" evidence="12">
    <location>
        <begin position="101"/>
        <end position="123"/>
    </location>
</feature>
<dbReference type="GO" id="GO:0098719">
    <property type="term" value="P:sodium ion import across plasma membrane"/>
    <property type="evidence" value="ECO:0007669"/>
    <property type="project" value="TreeGrafter"/>
</dbReference>
<feature type="domain" description="Cation/H+ exchanger transmembrane" evidence="13">
    <location>
        <begin position="13"/>
        <end position="404"/>
    </location>
</feature>
<comment type="subcellular location">
    <subcellularLocation>
        <location evidence="1">Cell membrane</location>
        <topology evidence="1">Multi-pass membrane protein</topology>
    </subcellularLocation>
</comment>
<evidence type="ECO:0000256" key="7">
    <source>
        <dbReference type="ARBA" id="ARBA00022989"/>
    </source>
</evidence>
<evidence type="ECO:0000256" key="3">
    <source>
        <dbReference type="ARBA" id="ARBA00022448"/>
    </source>
</evidence>
<keyword evidence="15" id="KW-1185">Reference proteome</keyword>
<evidence type="ECO:0000256" key="6">
    <source>
        <dbReference type="ARBA" id="ARBA00022692"/>
    </source>
</evidence>
<keyword evidence="3" id="KW-0813">Transport</keyword>
<dbReference type="GO" id="GO:0015386">
    <property type="term" value="F:potassium:proton antiporter activity"/>
    <property type="evidence" value="ECO:0007669"/>
    <property type="project" value="TreeGrafter"/>
</dbReference>
<keyword evidence="4" id="KW-0050">Antiport</keyword>
<dbReference type="Proteomes" id="UP000251889">
    <property type="component" value="Unassembled WGS sequence"/>
</dbReference>
<dbReference type="AlphaFoldDB" id="A0A364Y328"/>
<dbReference type="GO" id="GO:0051453">
    <property type="term" value="P:regulation of intracellular pH"/>
    <property type="evidence" value="ECO:0007669"/>
    <property type="project" value="TreeGrafter"/>
</dbReference>
<comment type="similarity">
    <text evidence="2">Belongs to the monovalent cation:proton antiporter 1 (CPA1) transporter (TC 2.A.36) family.</text>
</comment>
<keyword evidence="10 12" id="KW-0472">Membrane</keyword>
<feature type="transmembrane region" description="Helical" evidence="12">
    <location>
        <begin position="129"/>
        <end position="150"/>
    </location>
</feature>
<keyword evidence="7 12" id="KW-1133">Transmembrane helix</keyword>
<evidence type="ECO:0000256" key="11">
    <source>
        <dbReference type="ARBA" id="ARBA00023201"/>
    </source>
</evidence>
<keyword evidence="6 12" id="KW-0812">Transmembrane</keyword>
<evidence type="ECO:0000256" key="12">
    <source>
        <dbReference type="SAM" id="Phobius"/>
    </source>
</evidence>
<organism evidence="14 15">
    <name type="scientific">Pseudochryseolinea flava</name>
    <dbReference type="NCBI Taxonomy" id="2059302"/>
    <lineage>
        <taxon>Bacteria</taxon>
        <taxon>Pseudomonadati</taxon>
        <taxon>Bacteroidota</taxon>
        <taxon>Cytophagia</taxon>
        <taxon>Cytophagales</taxon>
        <taxon>Fulvivirgaceae</taxon>
        <taxon>Pseudochryseolinea</taxon>
    </lineage>
</organism>
<feature type="transmembrane region" description="Helical" evidence="12">
    <location>
        <begin position="6"/>
        <end position="24"/>
    </location>
</feature>
<keyword evidence="8" id="KW-0915">Sodium</keyword>
<evidence type="ECO:0000256" key="1">
    <source>
        <dbReference type="ARBA" id="ARBA00004651"/>
    </source>
</evidence>
<dbReference type="GO" id="GO:0005886">
    <property type="term" value="C:plasma membrane"/>
    <property type="evidence" value="ECO:0007669"/>
    <property type="project" value="UniProtKB-SubCell"/>
</dbReference>
<protein>
    <submittedName>
        <fullName evidence="14">Sodium:proton antiporter</fullName>
    </submittedName>
</protein>
<evidence type="ECO:0000259" key="13">
    <source>
        <dbReference type="Pfam" id="PF00999"/>
    </source>
</evidence>
<feature type="transmembrane region" description="Helical" evidence="12">
    <location>
        <begin position="295"/>
        <end position="311"/>
    </location>
</feature>
<dbReference type="OrthoDB" id="9774146at2"/>
<dbReference type="GO" id="GO:0015385">
    <property type="term" value="F:sodium:proton antiporter activity"/>
    <property type="evidence" value="ECO:0007669"/>
    <property type="project" value="InterPro"/>
</dbReference>
<feature type="transmembrane region" description="Helical" evidence="12">
    <location>
        <begin position="354"/>
        <end position="374"/>
    </location>
</feature>
<dbReference type="PANTHER" id="PTHR10110">
    <property type="entry name" value="SODIUM/HYDROGEN EXCHANGER"/>
    <property type="match status" value="1"/>
</dbReference>
<keyword evidence="5" id="KW-1003">Cell membrane</keyword>
<feature type="transmembrane region" description="Helical" evidence="12">
    <location>
        <begin position="71"/>
        <end position="89"/>
    </location>
</feature>
<gene>
    <name evidence="14" type="ORF">DQQ10_13180</name>
</gene>
<evidence type="ECO:0000256" key="5">
    <source>
        <dbReference type="ARBA" id="ARBA00022475"/>
    </source>
</evidence>
<sequence length="433" mass="47307">MELYYSFSILIVLAAVFSYLNLRYLKLPSTIGVMLIAIMASIGLVVAGNSYPSLIQGFSNVIASVDFTEVLMGAMLNFLLFAGAIHISLHDLRKQRIPIMIFSTVGVIISTVLVGAMMYFMFMLMQLEIPFILCLVFGALISPTDPIAVIGILRKAGIRKTLEIKVAGESLFNDGVAVVLFTVLLQLARGGENDLTFANVTGLFIREAVGGLLIGLLLGFIGSQGIKRINNYNVTVMITLAIVMGGYLVTQYLHISGPLTMVAAGLVIGNYGKATAMSAADKDYLDKFWELIDEILNAMLFLIIGFELLLINDIREYWQVGLISIAIVLLARFFSIWLPIRFVPNIGKFDAKTITILVWGGLRGGVSVALALTIDQHLHQNLFLAITYYIVVFSIVVQGLSIGKLTSMQRSTSITTAMPKAKTRGNKRKSNTA</sequence>
<feature type="transmembrane region" description="Helical" evidence="12">
    <location>
        <begin position="317"/>
        <end position="342"/>
    </location>
</feature>
<evidence type="ECO:0000256" key="10">
    <source>
        <dbReference type="ARBA" id="ARBA00023136"/>
    </source>
</evidence>
<reference evidence="14 15" key="1">
    <citation type="submission" date="2018-06" db="EMBL/GenBank/DDBJ databases">
        <title>Chryseolinea flavus sp. nov., a member of the phylum Bacteroidetes isolated from soil.</title>
        <authorList>
            <person name="Li Y."/>
            <person name="Wang J."/>
        </authorList>
    </citation>
    <scope>NUCLEOTIDE SEQUENCE [LARGE SCALE GENOMIC DNA]</scope>
    <source>
        <strain evidence="14 15">SDU1-6</strain>
    </source>
</reference>
<feature type="transmembrane region" description="Helical" evidence="12">
    <location>
        <begin position="31"/>
        <end position="51"/>
    </location>
</feature>
<name>A0A364Y328_9BACT</name>
<feature type="transmembrane region" description="Helical" evidence="12">
    <location>
        <begin position="386"/>
        <end position="403"/>
    </location>
</feature>